<accession>A0A1R3GNM0</accession>
<proteinExistence type="predicted"/>
<dbReference type="PANTHER" id="PTHR33528:SF14">
    <property type="entry name" value="SOLUTE CARRIER FAMILY 35 MEMBER A4"/>
    <property type="match status" value="1"/>
</dbReference>
<organism evidence="2 3">
    <name type="scientific">Corchorus capsularis</name>
    <name type="common">Jute</name>
    <dbReference type="NCBI Taxonomy" id="210143"/>
    <lineage>
        <taxon>Eukaryota</taxon>
        <taxon>Viridiplantae</taxon>
        <taxon>Streptophyta</taxon>
        <taxon>Embryophyta</taxon>
        <taxon>Tracheophyta</taxon>
        <taxon>Spermatophyta</taxon>
        <taxon>Magnoliopsida</taxon>
        <taxon>eudicotyledons</taxon>
        <taxon>Gunneridae</taxon>
        <taxon>Pentapetalae</taxon>
        <taxon>rosids</taxon>
        <taxon>malvids</taxon>
        <taxon>Malvales</taxon>
        <taxon>Malvaceae</taxon>
        <taxon>Grewioideae</taxon>
        <taxon>Apeibeae</taxon>
        <taxon>Corchorus</taxon>
    </lineage>
</organism>
<comment type="caution">
    <text evidence="2">The sequence shown here is derived from an EMBL/GenBank/DDBJ whole genome shotgun (WGS) entry which is preliminary data.</text>
</comment>
<reference evidence="2 3" key="1">
    <citation type="submission" date="2013-09" db="EMBL/GenBank/DDBJ databases">
        <title>Corchorus capsularis genome sequencing.</title>
        <authorList>
            <person name="Alam M."/>
            <person name="Haque M.S."/>
            <person name="Islam M.S."/>
            <person name="Emdad E.M."/>
            <person name="Islam M.M."/>
            <person name="Ahmed B."/>
            <person name="Halim A."/>
            <person name="Hossen Q.M.M."/>
            <person name="Hossain M.Z."/>
            <person name="Ahmed R."/>
            <person name="Khan M.M."/>
            <person name="Islam R."/>
            <person name="Rashid M.M."/>
            <person name="Khan S.A."/>
            <person name="Rahman M.S."/>
            <person name="Alam M."/>
        </authorList>
    </citation>
    <scope>NUCLEOTIDE SEQUENCE [LARGE SCALE GENOMIC DNA]</scope>
    <source>
        <strain evidence="3">cv. CVL-1</strain>
        <tissue evidence="2">Whole seedling</tissue>
    </source>
</reference>
<protein>
    <submittedName>
        <fullName evidence="2">Uncharacterized protein</fullName>
    </submittedName>
</protein>
<name>A0A1R3GNM0_COCAP</name>
<feature type="compositionally biased region" description="Basic and acidic residues" evidence="1">
    <location>
        <begin position="133"/>
        <end position="143"/>
    </location>
</feature>
<dbReference type="OrthoDB" id="2012160at2759"/>
<dbReference type="PANTHER" id="PTHR33528">
    <property type="entry name" value="OS07G0239500 PROTEIN"/>
    <property type="match status" value="1"/>
</dbReference>
<evidence type="ECO:0000313" key="3">
    <source>
        <dbReference type="Proteomes" id="UP000188268"/>
    </source>
</evidence>
<sequence>MAGAVLGAYVAQNYGIPNIKTLATSGKLITQGHHYEETHRKPEPEQQHRNRTVIVKLEPVLPFRKPKQEQHGNPTDTVIVQINPLHWNYWFNFNCSLHYGGHRVGRLLGSKLLSSKYQDSSNYRQVLDNPTHPYEETYRKPEQQEQPPTPVPVVIVNQPTPEPEQHRNRTVIVKLEPILPFQKPEHHGNDTDTVIVQISPMHWNLLFK</sequence>
<dbReference type="AlphaFoldDB" id="A0A1R3GNM0"/>
<dbReference type="InterPro" id="IPR027854">
    <property type="entry name" value="STMP1"/>
</dbReference>
<feature type="region of interest" description="Disordered" evidence="1">
    <location>
        <begin position="119"/>
        <end position="152"/>
    </location>
</feature>
<evidence type="ECO:0000256" key="1">
    <source>
        <dbReference type="SAM" id="MobiDB-lite"/>
    </source>
</evidence>
<dbReference type="EMBL" id="AWWV01013888">
    <property type="protein sequence ID" value="OMO59649.1"/>
    <property type="molecule type" value="Genomic_DNA"/>
</dbReference>
<gene>
    <name evidence="2" type="ORF">CCACVL1_24677</name>
</gene>
<dbReference type="Gramene" id="OMO59649">
    <property type="protein sequence ID" value="OMO59649"/>
    <property type="gene ID" value="CCACVL1_24677"/>
</dbReference>
<dbReference type="Pfam" id="PF15054">
    <property type="entry name" value="DUF4535"/>
    <property type="match status" value="1"/>
</dbReference>
<evidence type="ECO:0000313" key="2">
    <source>
        <dbReference type="EMBL" id="OMO59649.1"/>
    </source>
</evidence>
<dbReference type="Proteomes" id="UP000188268">
    <property type="component" value="Unassembled WGS sequence"/>
</dbReference>
<keyword evidence="3" id="KW-1185">Reference proteome</keyword>